<comment type="caution">
    <text evidence="1">The sequence shown here is derived from an EMBL/GenBank/DDBJ whole genome shotgun (WGS) entry which is preliminary data.</text>
</comment>
<protein>
    <submittedName>
        <fullName evidence="1">Uncharacterized protein</fullName>
    </submittedName>
</protein>
<gene>
    <name evidence="1" type="ORF">Smic_10110</name>
</gene>
<reference evidence="1 2" key="1">
    <citation type="submission" date="2020-05" db="EMBL/GenBank/DDBJ databases">
        <title>Whole genome shotgun sequence of Streptomyces microflavus NBRC 13062.</title>
        <authorList>
            <person name="Komaki H."/>
            <person name="Tamura T."/>
        </authorList>
    </citation>
    <scope>NUCLEOTIDE SEQUENCE [LARGE SCALE GENOMIC DNA]</scope>
    <source>
        <strain evidence="1 2">NBRC 13062</strain>
    </source>
</reference>
<evidence type="ECO:0000313" key="1">
    <source>
        <dbReference type="EMBL" id="GFN02455.1"/>
    </source>
</evidence>
<dbReference type="Proteomes" id="UP000498740">
    <property type="component" value="Unassembled WGS sequence"/>
</dbReference>
<evidence type="ECO:0000313" key="2">
    <source>
        <dbReference type="Proteomes" id="UP000498740"/>
    </source>
</evidence>
<dbReference type="EMBL" id="BLWD01000001">
    <property type="protein sequence ID" value="GFN02455.1"/>
    <property type="molecule type" value="Genomic_DNA"/>
</dbReference>
<organism evidence="1 2">
    <name type="scientific">Streptomyces microflavus</name>
    <name type="common">Streptomyces lipmanii</name>
    <dbReference type="NCBI Taxonomy" id="1919"/>
    <lineage>
        <taxon>Bacteria</taxon>
        <taxon>Bacillati</taxon>
        <taxon>Actinomycetota</taxon>
        <taxon>Actinomycetes</taxon>
        <taxon>Kitasatosporales</taxon>
        <taxon>Streptomycetaceae</taxon>
        <taxon>Streptomyces</taxon>
    </lineage>
</organism>
<sequence>MVPQRAQVRGQVSGAAGAVYGAPQVEQWESLTYGDGCRPVVGAGLLVGSDTGGLYPIVLPRGPRSW</sequence>
<proteinExistence type="predicted"/>
<name>A0A7J0CL12_STRMI</name>
<dbReference type="AlphaFoldDB" id="A0A7J0CL12"/>
<accession>A0A7J0CL12</accession>